<evidence type="ECO:0000313" key="1">
    <source>
        <dbReference type="EMBL" id="KAG1798616.1"/>
    </source>
</evidence>
<organism evidence="1 2">
    <name type="scientific">Suillus plorans</name>
    <dbReference type="NCBI Taxonomy" id="116603"/>
    <lineage>
        <taxon>Eukaryota</taxon>
        <taxon>Fungi</taxon>
        <taxon>Dikarya</taxon>
        <taxon>Basidiomycota</taxon>
        <taxon>Agaricomycotina</taxon>
        <taxon>Agaricomycetes</taxon>
        <taxon>Agaricomycetidae</taxon>
        <taxon>Boletales</taxon>
        <taxon>Suillineae</taxon>
        <taxon>Suillaceae</taxon>
        <taxon>Suillus</taxon>
    </lineage>
</organism>
<protein>
    <submittedName>
        <fullName evidence="1">Uncharacterized protein</fullName>
    </submittedName>
</protein>
<dbReference type="OrthoDB" id="2793736at2759"/>
<reference evidence="1" key="1">
    <citation type="journal article" date="2020" name="New Phytol.">
        <title>Comparative genomics reveals dynamic genome evolution in host specialist ectomycorrhizal fungi.</title>
        <authorList>
            <person name="Lofgren L.A."/>
            <person name="Nguyen N.H."/>
            <person name="Vilgalys R."/>
            <person name="Ruytinx J."/>
            <person name="Liao H.L."/>
            <person name="Branco S."/>
            <person name="Kuo A."/>
            <person name="LaButti K."/>
            <person name="Lipzen A."/>
            <person name="Andreopoulos W."/>
            <person name="Pangilinan J."/>
            <person name="Riley R."/>
            <person name="Hundley H."/>
            <person name="Na H."/>
            <person name="Barry K."/>
            <person name="Grigoriev I.V."/>
            <person name="Stajich J.E."/>
            <person name="Kennedy P.G."/>
        </authorList>
    </citation>
    <scope>NUCLEOTIDE SEQUENCE</scope>
    <source>
        <strain evidence="1">S12</strain>
    </source>
</reference>
<comment type="caution">
    <text evidence="1">The sequence shown here is derived from an EMBL/GenBank/DDBJ whole genome shotgun (WGS) entry which is preliminary data.</text>
</comment>
<gene>
    <name evidence="1" type="ORF">HD556DRAFT_1306058</name>
</gene>
<dbReference type="GeneID" id="64593632"/>
<dbReference type="AlphaFoldDB" id="A0A9P7DMR3"/>
<name>A0A9P7DMR3_9AGAM</name>
<proteinExistence type="predicted"/>
<sequence length="272" mass="30453">MNNDIPALDCPAVVNDLADRLGSLSRFLDGINDLTKFSSLGDHELQHYGRKIIALTEGARMTLRREGVALYLFVLCSEELLPYKSAYFKFLLWIRRRRPAFPADIGDRITSLLSVLKTNFTIRCGGVDTRAQLGIEELLVPNDVLTPCETVIQTAGHAAIALSPRKSYAAPDVMLAPDALAKNKQRIHQLARYVKSPAANAPPPVSRLYLPSNNWEAPRLRRPFVRTKAIRCEVVPENQSLLEDKDLSNWEAIRCEVVPETQSSLDDLFTLD</sequence>
<dbReference type="RefSeq" id="XP_041163302.1">
    <property type="nucleotide sequence ID" value="XM_041299868.1"/>
</dbReference>
<dbReference type="Proteomes" id="UP000719766">
    <property type="component" value="Unassembled WGS sequence"/>
</dbReference>
<dbReference type="EMBL" id="JABBWE010000013">
    <property type="protein sequence ID" value="KAG1798616.1"/>
    <property type="molecule type" value="Genomic_DNA"/>
</dbReference>
<evidence type="ECO:0000313" key="2">
    <source>
        <dbReference type="Proteomes" id="UP000719766"/>
    </source>
</evidence>
<keyword evidence="2" id="KW-1185">Reference proteome</keyword>
<accession>A0A9P7DMR3</accession>